<dbReference type="InterPro" id="IPR016102">
    <property type="entry name" value="Succinyl-CoA_synth-like"/>
</dbReference>
<dbReference type="InterPro" id="IPR013815">
    <property type="entry name" value="ATP_grasp_subdomain_1"/>
</dbReference>
<dbReference type="Gene3D" id="3.30.470.20">
    <property type="entry name" value="ATP-grasp fold, B domain"/>
    <property type="match status" value="1"/>
</dbReference>
<comment type="caution">
    <text evidence="2">The sequence shown here is derived from an EMBL/GenBank/DDBJ whole genome shotgun (WGS) entry which is preliminary data.</text>
</comment>
<feature type="region of interest" description="Disordered" evidence="1">
    <location>
        <begin position="367"/>
        <end position="389"/>
    </location>
</feature>
<reference evidence="2" key="1">
    <citation type="submission" date="2018-05" db="EMBL/GenBank/DDBJ databases">
        <authorList>
            <person name="Lanie J.A."/>
            <person name="Ng W.-L."/>
            <person name="Kazmierczak K.M."/>
            <person name="Andrzejewski T.M."/>
            <person name="Davidsen T.M."/>
            <person name="Wayne K.J."/>
            <person name="Tettelin H."/>
            <person name="Glass J.I."/>
            <person name="Rusch D."/>
            <person name="Podicherti R."/>
            <person name="Tsui H.-C.T."/>
            <person name="Winkler M.E."/>
        </authorList>
    </citation>
    <scope>NUCLEOTIDE SEQUENCE</scope>
    <source>
        <strain evidence="2">ZC4RG45</strain>
    </source>
</reference>
<evidence type="ECO:0008006" key="3">
    <source>
        <dbReference type="Google" id="ProtNLM"/>
    </source>
</evidence>
<dbReference type="PANTHER" id="PTHR42793:SF1">
    <property type="entry name" value="PEPTIDYL-LYSINE N-ACETYLTRANSFERASE PATZ"/>
    <property type="match status" value="1"/>
</dbReference>
<accession>A0A2W4IRT2</accession>
<gene>
    <name evidence="2" type="ORF">DIU77_20585</name>
</gene>
<sequence length="389" mass="41151">MGVEICFKDRLQAPGAPVPEFPAKLRDELAAVLPQLGSPRNPVDVTTAWDRFPELYRAVVDRLARSGEVDAIVAVLLQRAASPEVAAAVRAAAARSDVPVYVCWVASRGQRAGVQQLADVPCFDWPERTARAVGHAVGRPLPRHAMPAVTSRRRTPPGRLPVDAGARLLAEAGLDVLAWRLCDTPAQAVAAARELGHPVAVKVVHPALEHKSDRGGVRLDLSDEGAVAEAAVDLLALEAGARLLVQRMGTGVEIVVGGIRDPWFGPAIMVGFGGVLADVLDDVAFALAPLDESDAHRLLRRLRGYPVLTGVRGRPPADLDALARTVVAASELLASDAGIAEFDLNPVLCGRTGCWIADWRIKGGIPSRGDRPGMTDLALQGGEMPRGSP</sequence>
<dbReference type="Gene3D" id="3.30.1490.20">
    <property type="entry name" value="ATP-grasp fold, A domain"/>
    <property type="match status" value="1"/>
</dbReference>
<dbReference type="AlphaFoldDB" id="A0A2W4IRT2"/>
<dbReference type="SUPFAM" id="SSF56059">
    <property type="entry name" value="Glutathione synthetase ATP-binding domain-like"/>
    <property type="match status" value="1"/>
</dbReference>
<dbReference type="PANTHER" id="PTHR42793">
    <property type="entry name" value="COA BINDING DOMAIN CONTAINING PROTEIN"/>
    <property type="match status" value="1"/>
</dbReference>
<dbReference type="SUPFAM" id="SSF52210">
    <property type="entry name" value="Succinyl-CoA synthetase domains"/>
    <property type="match status" value="1"/>
</dbReference>
<name>A0A2W4IRT2_9PSEU</name>
<evidence type="ECO:0000313" key="2">
    <source>
        <dbReference type="EMBL" id="PZM88345.1"/>
    </source>
</evidence>
<organism evidence="2">
    <name type="scientific">Thermocrispum agreste</name>
    <dbReference type="NCBI Taxonomy" id="37925"/>
    <lineage>
        <taxon>Bacteria</taxon>
        <taxon>Bacillati</taxon>
        <taxon>Actinomycetota</taxon>
        <taxon>Actinomycetes</taxon>
        <taxon>Pseudonocardiales</taxon>
        <taxon>Pseudonocardiaceae</taxon>
        <taxon>Thermocrispum</taxon>
    </lineage>
</organism>
<proteinExistence type="predicted"/>
<dbReference type="Pfam" id="PF13549">
    <property type="entry name" value="ATP-grasp_5"/>
    <property type="match status" value="1"/>
</dbReference>
<dbReference type="GO" id="GO:0005524">
    <property type="term" value="F:ATP binding"/>
    <property type="evidence" value="ECO:0007669"/>
    <property type="project" value="InterPro"/>
</dbReference>
<dbReference type="Gene3D" id="3.40.50.261">
    <property type="entry name" value="Succinyl-CoA synthetase domains"/>
    <property type="match status" value="1"/>
</dbReference>
<evidence type="ECO:0000256" key="1">
    <source>
        <dbReference type="SAM" id="MobiDB-lite"/>
    </source>
</evidence>
<protein>
    <recommendedName>
        <fullName evidence="3">ATP-grasp domain-containing protein</fullName>
    </recommendedName>
</protein>
<dbReference type="EMBL" id="QGUI01001113">
    <property type="protein sequence ID" value="PZM88345.1"/>
    <property type="molecule type" value="Genomic_DNA"/>
</dbReference>